<organism evidence="1 2">
    <name type="scientific">Tritrichomonas musculus</name>
    <dbReference type="NCBI Taxonomy" id="1915356"/>
    <lineage>
        <taxon>Eukaryota</taxon>
        <taxon>Metamonada</taxon>
        <taxon>Parabasalia</taxon>
        <taxon>Tritrichomonadida</taxon>
        <taxon>Tritrichomonadidae</taxon>
        <taxon>Tritrichomonas</taxon>
    </lineage>
</organism>
<dbReference type="Proteomes" id="UP001470230">
    <property type="component" value="Unassembled WGS sequence"/>
</dbReference>
<comment type="caution">
    <text evidence="1">The sequence shown here is derived from an EMBL/GenBank/DDBJ whole genome shotgun (WGS) entry which is preliminary data.</text>
</comment>
<protein>
    <recommendedName>
        <fullName evidence="3">UBA domain-containing protein</fullName>
    </recommendedName>
</protein>
<sequence>MPLILFELLKTQKSVQLDIPLDSLFVDVSKLIFKHFNLENLNNSFPSLKFIYNSIICINYRSIGSYGINSQSVVQVFVPKVLIDYFIDPSLINEPQKIFSEAKSENKTPLHYANEVNPNTPFNILQSSNDNVLRAHYSPTENLDIDNDAIYSTILSLIDQNLLNQATTAGYDLWDASYALIYKSNYNSAVELINLGISSDPSYRYHINEIISGRAQGDDALRHEIEIAKIEARKKNKNENVAVSCLATQASIINRFQSPVYRKELKKFSTEISSRYQEEFYQQFREDMTSGKQFVVFTHGIPVTCNWKATIQRINPEILARIENIERQSVYTTMRSRGTSYNQMNETFNTIFHNLPQMSPDDFTNPFKMLYNDIMKLNEHADQGYTNILNYAKDLDYKQLMMIYRAVMSGKCSMNEAVQYLMCCGGDVDQTEKILNS</sequence>
<evidence type="ECO:0000313" key="2">
    <source>
        <dbReference type="Proteomes" id="UP001470230"/>
    </source>
</evidence>
<proteinExistence type="predicted"/>
<name>A0ABR2GYW8_9EUKA</name>
<reference evidence="1 2" key="1">
    <citation type="submission" date="2024-04" db="EMBL/GenBank/DDBJ databases">
        <title>Tritrichomonas musculus Genome.</title>
        <authorList>
            <person name="Alves-Ferreira E."/>
            <person name="Grigg M."/>
            <person name="Lorenzi H."/>
            <person name="Galac M."/>
        </authorList>
    </citation>
    <scope>NUCLEOTIDE SEQUENCE [LARGE SCALE GENOMIC DNA]</scope>
    <source>
        <strain evidence="1 2">EAF2021</strain>
    </source>
</reference>
<dbReference type="EMBL" id="JAPFFF010000055">
    <property type="protein sequence ID" value="KAK8838430.1"/>
    <property type="molecule type" value="Genomic_DNA"/>
</dbReference>
<evidence type="ECO:0000313" key="1">
    <source>
        <dbReference type="EMBL" id="KAK8838430.1"/>
    </source>
</evidence>
<gene>
    <name evidence="1" type="ORF">M9Y10_033056</name>
</gene>
<evidence type="ECO:0008006" key="3">
    <source>
        <dbReference type="Google" id="ProtNLM"/>
    </source>
</evidence>
<keyword evidence="2" id="KW-1185">Reference proteome</keyword>
<accession>A0ABR2GYW8</accession>